<dbReference type="GO" id="GO:0005576">
    <property type="term" value="C:extracellular region"/>
    <property type="evidence" value="ECO:0007669"/>
    <property type="project" value="InterPro"/>
</dbReference>
<keyword evidence="5" id="KW-0325">Glycoprotein</keyword>
<feature type="domain" description="Chitin-binding type-2" evidence="7">
    <location>
        <begin position="268"/>
        <end position="331"/>
    </location>
</feature>
<feature type="signal peptide" evidence="6">
    <location>
        <begin position="1"/>
        <end position="19"/>
    </location>
</feature>
<evidence type="ECO:0000313" key="8">
    <source>
        <dbReference type="EMBL" id="BFF98316.1"/>
    </source>
</evidence>
<feature type="domain" description="Chitin-binding type-2" evidence="7">
    <location>
        <begin position="207"/>
        <end position="266"/>
    </location>
</feature>
<feature type="domain" description="Chitin-binding type-2" evidence="7">
    <location>
        <begin position="141"/>
        <end position="198"/>
    </location>
</feature>
<dbReference type="InterPro" id="IPR051940">
    <property type="entry name" value="Chitin_bind-dev_reg"/>
</dbReference>
<dbReference type="PROSITE" id="PS50940">
    <property type="entry name" value="CHIT_BIND_II"/>
    <property type="match status" value="5"/>
</dbReference>
<proteinExistence type="predicted"/>
<dbReference type="Gene3D" id="2.170.140.10">
    <property type="entry name" value="Chitin binding domain"/>
    <property type="match status" value="3"/>
</dbReference>
<evidence type="ECO:0000313" key="9">
    <source>
        <dbReference type="Proteomes" id="UP001500889"/>
    </source>
</evidence>
<dbReference type="GO" id="GO:0008061">
    <property type="term" value="F:chitin binding"/>
    <property type="evidence" value="ECO:0007669"/>
    <property type="project" value="UniProtKB-KW"/>
</dbReference>
<evidence type="ECO:0000256" key="2">
    <source>
        <dbReference type="ARBA" id="ARBA00022729"/>
    </source>
</evidence>
<protein>
    <submittedName>
        <fullName evidence="8">Peritrophin-48</fullName>
    </submittedName>
</protein>
<dbReference type="AlphaFoldDB" id="A0AAU9FSA4"/>
<dbReference type="SUPFAM" id="SSF57625">
    <property type="entry name" value="Invertebrate chitin-binding proteins"/>
    <property type="match status" value="5"/>
</dbReference>
<dbReference type="InterPro" id="IPR002557">
    <property type="entry name" value="Chitin-bd_dom"/>
</dbReference>
<keyword evidence="4" id="KW-1015">Disulfide bond</keyword>
<dbReference type="Pfam" id="PF01607">
    <property type="entry name" value="CBM_14"/>
    <property type="match status" value="4"/>
</dbReference>
<reference evidence="8 9" key="1">
    <citation type="submission" date="2024-02" db="EMBL/GenBank/DDBJ databases">
        <title>A chromosome-level genome assembly of Drosophila madeirensis, a fruit fly species endemic to Madeira island.</title>
        <authorList>
            <person name="Tomihara K."/>
            <person name="Llopart A."/>
            <person name="Yamamoto D."/>
        </authorList>
    </citation>
    <scope>NUCLEOTIDE SEQUENCE [LARGE SCALE GENOMIC DNA]</scope>
    <source>
        <strain evidence="8 9">RF1</strain>
    </source>
</reference>
<evidence type="ECO:0000256" key="1">
    <source>
        <dbReference type="ARBA" id="ARBA00022669"/>
    </source>
</evidence>
<evidence type="ECO:0000256" key="5">
    <source>
        <dbReference type="ARBA" id="ARBA00023180"/>
    </source>
</evidence>
<dbReference type="PANTHER" id="PTHR23301">
    <property type="entry name" value="CHITIN BINDING PERITROPHIN-A"/>
    <property type="match status" value="1"/>
</dbReference>
<gene>
    <name evidence="8" type="ORF">DMAD_06503</name>
</gene>
<dbReference type="EMBL" id="AP029265">
    <property type="protein sequence ID" value="BFF98316.1"/>
    <property type="molecule type" value="Genomic_DNA"/>
</dbReference>
<dbReference type="InterPro" id="IPR036508">
    <property type="entry name" value="Chitin-bd_dom_sf"/>
</dbReference>
<keyword evidence="2 6" id="KW-0732">Signal</keyword>
<organism evidence="8 9">
    <name type="scientific">Drosophila madeirensis</name>
    <name type="common">Fruit fly</name>
    <dbReference type="NCBI Taxonomy" id="30013"/>
    <lineage>
        <taxon>Eukaryota</taxon>
        <taxon>Metazoa</taxon>
        <taxon>Ecdysozoa</taxon>
        <taxon>Arthropoda</taxon>
        <taxon>Hexapoda</taxon>
        <taxon>Insecta</taxon>
        <taxon>Pterygota</taxon>
        <taxon>Neoptera</taxon>
        <taxon>Endopterygota</taxon>
        <taxon>Diptera</taxon>
        <taxon>Brachycera</taxon>
        <taxon>Muscomorpha</taxon>
        <taxon>Ephydroidea</taxon>
        <taxon>Drosophilidae</taxon>
        <taxon>Drosophila</taxon>
        <taxon>Sophophora</taxon>
    </lineage>
</organism>
<dbReference type="PANTHER" id="PTHR23301:SF106">
    <property type="entry name" value="CHITIN-BINDING TYPE-2 DOMAIN-CONTAINING PROTEIN-RELATED"/>
    <property type="match status" value="1"/>
</dbReference>
<feature type="domain" description="Chitin-binding type-2" evidence="7">
    <location>
        <begin position="24"/>
        <end position="81"/>
    </location>
</feature>
<evidence type="ECO:0000256" key="6">
    <source>
        <dbReference type="SAM" id="SignalP"/>
    </source>
</evidence>
<accession>A0AAU9FSA4</accession>
<keyword evidence="9" id="KW-1185">Reference proteome</keyword>
<dbReference type="SMART" id="SM00494">
    <property type="entry name" value="ChtBD2"/>
    <property type="match status" value="5"/>
</dbReference>
<sequence length="370" mass="39233">MNARIFVFLALALVPLCSATFDPSVICSLVVNGTKLNDPRVCNGWIECIEGQPVAGTCGAGLFYDRESEKCVDSDSIQCVSSDPCASVLNGFAADPYSCSNYYYCHDGKGTKGYCPTGMNFNAGTEDCIRNYPCKVNMDPDSYCNILPDGVFIKDSSNCNGWQMCWDGEVLSGTCPGTFYFSASSARCDYPQNVACDFTVAPVIAEKGVCAQAGDFVSDKASCNGYYYCHELADGQMALEHAVCSDGRFFLAADGGACVPRSNVACPYDRCVGLGNTTIQLASESDDGCRGYSICQDGVSIGTGTCPGEEYFDELTQRCTTAVISYPACQTQVVAHTAMNDDTTGTSTSDSPSHSTITEAAGAAYAIGFN</sequence>
<feature type="domain" description="Chitin-binding type-2" evidence="7">
    <location>
        <begin position="82"/>
        <end position="136"/>
    </location>
</feature>
<keyword evidence="3" id="KW-0677">Repeat</keyword>
<feature type="chain" id="PRO_5043930676" evidence="6">
    <location>
        <begin position="20"/>
        <end position="370"/>
    </location>
</feature>
<keyword evidence="1" id="KW-0147">Chitin-binding</keyword>
<evidence type="ECO:0000256" key="4">
    <source>
        <dbReference type="ARBA" id="ARBA00023157"/>
    </source>
</evidence>
<dbReference type="Proteomes" id="UP001500889">
    <property type="component" value="Chromosome J"/>
</dbReference>
<evidence type="ECO:0000256" key="3">
    <source>
        <dbReference type="ARBA" id="ARBA00022737"/>
    </source>
</evidence>
<evidence type="ECO:0000259" key="7">
    <source>
        <dbReference type="PROSITE" id="PS50940"/>
    </source>
</evidence>
<name>A0AAU9FSA4_DROMD</name>